<reference evidence="9 11" key="1">
    <citation type="submission" date="2020-04" db="EMBL/GenBank/DDBJ databases">
        <authorList>
            <person name="De Canck E."/>
        </authorList>
    </citation>
    <scope>NUCLEOTIDE SEQUENCE [LARGE SCALE GENOMIC DNA]</scope>
    <source>
        <strain evidence="9 11">LMG 9964</strain>
    </source>
</reference>
<comment type="similarity">
    <text evidence="1">Belongs to the ABC transporter superfamily.</text>
</comment>
<dbReference type="SUPFAM" id="SSF52540">
    <property type="entry name" value="P-loop containing nucleoside triphosphate hydrolases"/>
    <property type="match status" value="1"/>
</dbReference>
<dbReference type="InterPro" id="IPR003593">
    <property type="entry name" value="AAA+_ATPase"/>
</dbReference>
<evidence type="ECO:0000313" key="12">
    <source>
        <dbReference type="Proteomes" id="UP001558535"/>
    </source>
</evidence>
<dbReference type="RefSeq" id="WP_015003647.1">
    <property type="nucleotide sequence ID" value="NZ_CADILN010000003.1"/>
</dbReference>
<dbReference type="Gene3D" id="3.40.50.300">
    <property type="entry name" value="P-loop containing nucleotide triphosphate hydrolases"/>
    <property type="match status" value="1"/>
</dbReference>
<feature type="region of interest" description="Disordered" evidence="7">
    <location>
        <begin position="280"/>
        <end position="357"/>
    </location>
</feature>
<evidence type="ECO:0000313" key="11">
    <source>
        <dbReference type="Proteomes" id="UP000494102"/>
    </source>
</evidence>
<dbReference type="GeneID" id="27798222"/>
<keyword evidence="5" id="KW-0547">Nucleotide-binding</keyword>
<organism evidence="9 11">
    <name type="scientific">Paraburkholderia phenoliruptrix</name>
    <dbReference type="NCBI Taxonomy" id="252970"/>
    <lineage>
        <taxon>Bacteria</taxon>
        <taxon>Pseudomonadati</taxon>
        <taxon>Pseudomonadota</taxon>
        <taxon>Betaproteobacteria</taxon>
        <taxon>Burkholderiales</taxon>
        <taxon>Burkholderiaceae</taxon>
        <taxon>Paraburkholderia</taxon>
    </lineage>
</organism>
<sequence length="357" mass="38276">MNDTGRSTPANASLSEATLAANRAPVLELDHVTLELGERTILRDTGFVVNQGEFVGVLGPNGAGKTTLMRAVLGLVPAASGTIRVLGEAVARGNPSIGYMPQTRSALAGRRVRGRDFVAMAADGHRWGLPHADATTRADVERVLDLVGGRQLAERPLSELSGGERQRLLLAQCLLGNPKLLLLDEPLISLDPHHQKSVVELVRRVQQELGIAVLFSAHELNPLLNSIDRVLYLGSGVAALGTVDEVITRPVLSRLYGSPIDVMRVNGRIFVMSGGVEVEKHDHEHEHDENGGHAHSHAHAHGHAHSHAHGHSHGHAHGDANGDSNGHANGHENGHENGHANEREHPHNPRDGHKHDV</sequence>
<dbReference type="CDD" id="cd03235">
    <property type="entry name" value="ABC_Metallic_Cations"/>
    <property type="match status" value="1"/>
</dbReference>
<gene>
    <name evidence="9" type="primary">btuD_10</name>
    <name evidence="10" type="ORF">AB3X84_14510</name>
    <name evidence="9" type="ORF">LMG9964_02965</name>
</gene>
<dbReference type="EMBL" id="JBFPKE010000003">
    <property type="protein sequence ID" value="MEX3751209.1"/>
    <property type="molecule type" value="Genomic_DNA"/>
</dbReference>
<dbReference type="AlphaFoldDB" id="A0A6J5K6G9"/>
<dbReference type="EMBL" id="CADILN010000003">
    <property type="protein sequence ID" value="CAB4049307.1"/>
    <property type="molecule type" value="Genomic_DNA"/>
</dbReference>
<keyword evidence="4" id="KW-0997">Cell inner membrane</keyword>
<feature type="domain" description="ABC transporter" evidence="8">
    <location>
        <begin position="27"/>
        <end position="260"/>
    </location>
</feature>
<dbReference type="PROSITE" id="PS00211">
    <property type="entry name" value="ABC_TRANSPORTER_1"/>
    <property type="match status" value="1"/>
</dbReference>
<reference evidence="10 12" key="2">
    <citation type="submission" date="2024-07" db="EMBL/GenBank/DDBJ databases">
        <title>A survey of Mimosa microsymbionts across Brazilian biomes reveals a high diversity of Paraburkholderia nodulating endemic species, but also that Cupriavidus is common as a symbiont of widespread species.</title>
        <authorList>
            <person name="Rouws L."/>
            <person name="Barauna A."/>
            <person name="Beukes C."/>
            <person name="Rouws J.R.C."/>
            <person name="De Faria S.M."/>
            <person name="Gross E."/>
            <person name="Bueno Dos Reis Junior F."/>
            <person name="Simon M.F."/>
            <person name="Maluk M."/>
            <person name="Odee D.W."/>
            <person name="Kenicer G."/>
            <person name="Young J.P.W."/>
            <person name="Reis V.M."/>
            <person name="Zilli J."/>
            <person name="James E.K."/>
        </authorList>
    </citation>
    <scope>NUCLEOTIDE SEQUENCE [LARGE SCALE GENOMIC DNA]</scope>
    <source>
        <strain evidence="10 12">BR14375</strain>
    </source>
</reference>
<keyword evidence="3" id="KW-1003">Cell membrane</keyword>
<accession>A0A6J5K6G9</accession>
<dbReference type="InterPro" id="IPR027417">
    <property type="entry name" value="P-loop_NTPase"/>
</dbReference>
<evidence type="ECO:0000256" key="4">
    <source>
        <dbReference type="ARBA" id="ARBA00022519"/>
    </source>
</evidence>
<evidence type="ECO:0000256" key="1">
    <source>
        <dbReference type="ARBA" id="ARBA00005417"/>
    </source>
</evidence>
<dbReference type="GO" id="GO:0016887">
    <property type="term" value="F:ATP hydrolysis activity"/>
    <property type="evidence" value="ECO:0007669"/>
    <property type="project" value="InterPro"/>
</dbReference>
<dbReference type="InterPro" id="IPR017871">
    <property type="entry name" value="ABC_transporter-like_CS"/>
</dbReference>
<keyword evidence="12" id="KW-1185">Reference proteome</keyword>
<dbReference type="PROSITE" id="PS50893">
    <property type="entry name" value="ABC_TRANSPORTER_2"/>
    <property type="match status" value="1"/>
</dbReference>
<feature type="compositionally biased region" description="Basic and acidic residues" evidence="7">
    <location>
        <begin position="280"/>
        <end position="292"/>
    </location>
</feature>
<feature type="compositionally biased region" description="Basic and acidic residues" evidence="7">
    <location>
        <begin position="329"/>
        <end position="357"/>
    </location>
</feature>
<keyword evidence="2" id="KW-0813">Transport</keyword>
<dbReference type="GO" id="GO:0005524">
    <property type="term" value="F:ATP binding"/>
    <property type="evidence" value="ECO:0007669"/>
    <property type="project" value="UniProtKB-KW"/>
</dbReference>
<keyword evidence="6 9" id="KW-0067">ATP-binding</keyword>
<evidence type="ECO:0000256" key="7">
    <source>
        <dbReference type="SAM" id="MobiDB-lite"/>
    </source>
</evidence>
<dbReference type="InterPro" id="IPR050153">
    <property type="entry name" value="Metal_Ion_Import_ABC"/>
</dbReference>
<dbReference type="Proteomes" id="UP001558535">
    <property type="component" value="Unassembled WGS sequence"/>
</dbReference>
<evidence type="ECO:0000256" key="2">
    <source>
        <dbReference type="ARBA" id="ARBA00022448"/>
    </source>
</evidence>
<dbReference type="InterPro" id="IPR003439">
    <property type="entry name" value="ABC_transporter-like_ATP-bd"/>
</dbReference>
<dbReference type="PANTHER" id="PTHR42734">
    <property type="entry name" value="METAL TRANSPORT SYSTEM ATP-BINDING PROTEIN TM_0124-RELATED"/>
    <property type="match status" value="1"/>
</dbReference>
<keyword evidence="4" id="KW-0472">Membrane</keyword>
<name>A0A6J5K6G9_9BURK</name>
<dbReference type="Pfam" id="PF00005">
    <property type="entry name" value="ABC_tran"/>
    <property type="match status" value="1"/>
</dbReference>
<dbReference type="Proteomes" id="UP000494102">
    <property type="component" value="Unassembled WGS sequence"/>
</dbReference>
<evidence type="ECO:0000313" key="9">
    <source>
        <dbReference type="EMBL" id="CAB4049307.1"/>
    </source>
</evidence>
<dbReference type="SMART" id="SM00382">
    <property type="entry name" value="AAA"/>
    <property type="match status" value="1"/>
</dbReference>
<proteinExistence type="inferred from homology"/>
<evidence type="ECO:0000256" key="3">
    <source>
        <dbReference type="ARBA" id="ARBA00022475"/>
    </source>
</evidence>
<evidence type="ECO:0000313" key="10">
    <source>
        <dbReference type="EMBL" id="MEX3751209.1"/>
    </source>
</evidence>
<evidence type="ECO:0000256" key="5">
    <source>
        <dbReference type="ARBA" id="ARBA00022741"/>
    </source>
</evidence>
<protein>
    <submittedName>
        <fullName evidence="10">ABC transporter ATP-binding protein</fullName>
    </submittedName>
    <submittedName>
        <fullName evidence="9">Vitamin B12 import ATP-binding protein BtuD</fullName>
    </submittedName>
</protein>
<evidence type="ECO:0000256" key="6">
    <source>
        <dbReference type="ARBA" id="ARBA00022840"/>
    </source>
</evidence>
<feature type="compositionally biased region" description="Basic residues" evidence="7">
    <location>
        <begin position="294"/>
        <end position="315"/>
    </location>
</feature>
<dbReference type="PANTHER" id="PTHR42734:SF17">
    <property type="entry name" value="METAL TRANSPORT SYSTEM ATP-BINDING PROTEIN TM_0124-RELATED"/>
    <property type="match status" value="1"/>
</dbReference>
<evidence type="ECO:0000259" key="8">
    <source>
        <dbReference type="PROSITE" id="PS50893"/>
    </source>
</evidence>